<dbReference type="InterPro" id="IPR048528">
    <property type="entry name" value="Lamp2-like_luminal"/>
</dbReference>
<keyword evidence="14" id="KW-1185">Reference proteome</keyword>
<evidence type="ECO:0000313" key="14">
    <source>
        <dbReference type="Proteomes" id="UP000823561"/>
    </source>
</evidence>
<evidence type="ECO:0000256" key="2">
    <source>
        <dbReference type="ARBA" id="ARBA00022692"/>
    </source>
</evidence>
<dbReference type="GO" id="GO:0031902">
    <property type="term" value="C:late endosome membrane"/>
    <property type="evidence" value="ECO:0007669"/>
    <property type="project" value="TreeGrafter"/>
</dbReference>
<evidence type="ECO:0000256" key="7">
    <source>
        <dbReference type="ARBA" id="ARBA00023180"/>
    </source>
</evidence>
<evidence type="ECO:0000256" key="5">
    <source>
        <dbReference type="ARBA" id="ARBA00022989"/>
    </source>
</evidence>
<comment type="caution">
    <text evidence="13">The sequence shown here is derived from an EMBL/GenBank/DDBJ whole genome shotgun (WGS) entry which is preliminary data.</text>
</comment>
<evidence type="ECO:0000256" key="6">
    <source>
        <dbReference type="ARBA" id="ARBA00023136"/>
    </source>
</evidence>
<keyword evidence="8" id="KW-1015">Disulfide bond</keyword>
<evidence type="ECO:0000256" key="8">
    <source>
        <dbReference type="PROSITE-ProRule" id="PRU00740"/>
    </source>
</evidence>
<dbReference type="GO" id="GO:0005886">
    <property type="term" value="C:plasma membrane"/>
    <property type="evidence" value="ECO:0007669"/>
    <property type="project" value="TreeGrafter"/>
</dbReference>
<dbReference type="GO" id="GO:0005765">
    <property type="term" value="C:lysosomal membrane"/>
    <property type="evidence" value="ECO:0007669"/>
    <property type="project" value="UniProtKB-SubCell"/>
</dbReference>
<gene>
    <name evidence="13" type="ORF">AALO_G00120730</name>
</gene>
<feature type="compositionally biased region" description="Polar residues" evidence="9">
    <location>
        <begin position="38"/>
        <end position="52"/>
    </location>
</feature>
<dbReference type="InterPro" id="IPR002000">
    <property type="entry name" value="Lysosome-assoc_membr_glycop"/>
</dbReference>
<keyword evidence="2 8" id="KW-0812">Transmembrane</keyword>
<dbReference type="PROSITE" id="PS51407">
    <property type="entry name" value="LAMP_3"/>
    <property type="match status" value="1"/>
</dbReference>
<comment type="similarity">
    <text evidence="8">Belongs to the LAMP family.</text>
</comment>
<keyword evidence="4" id="KW-0967">Endosome</keyword>
<keyword evidence="5 10" id="KW-1133">Transmembrane helix</keyword>
<organism evidence="13 14">
    <name type="scientific">Alosa alosa</name>
    <name type="common">allis shad</name>
    <dbReference type="NCBI Taxonomy" id="278164"/>
    <lineage>
        <taxon>Eukaryota</taxon>
        <taxon>Metazoa</taxon>
        <taxon>Chordata</taxon>
        <taxon>Craniata</taxon>
        <taxon>Vertebrata</taxon>
        <taxon>Euteleostomi</taxon>
        <taxon>Actinopterygii</taxon>
        <taxon>Neopterygii</taxon>
        <taxon>Teleostei</taxon>
        <taxon>Clupei</taxon>
        <taxon>Clupeiformes</taxon>
        <taxon>Clupeoidei</taxon>
        <taxon>Clupeidae</taxon>
        <taxon>Alosa</taxon>
    </lineage>
</organism>
<dbReference type="AlphaFoldDB" id="A0AAV6GNT7"/>
<reference evidence="13" key="1">
    <citation type="submission" date="2020-10" db="EMBL/GenBank/DDBJ databases">
        <title>Chromosome-scale genome assembly of the Allis shad, Alosa alosa.</title>
        <authorList>
            <person name="Margot Z."/>
            <person name="Christophe K."/>
            <person name="Cabau C."/>
            <person name="Louis A."/>
            <person name="Berthelot C."/>
            <person name="Parey E."/>
            <person name="Roest Crollius H."/>
            <person name="Montfort J."/>
            <person name="Robinson-Rechavi M."/>
            <person name="Bucao C."/>
            <person name="Bouchez O."/>
            <person name="Gislard M."/>
            <person name="Lluch J."/>
            <person name="Milhes M."/>
            <person name="Lampietro C."/>
            <person name="Lopez Roques C."/>
            <person name="Donnadieu C."/>
            <person name="Braasch I."/>
            <person name="Desvignes T."/>
            <person name="Postlethwait J."/>
            <person name="Bobe J."/>
            <person name="Guiguen Y."/>
        </authorList>
    </citation>
    <scope>NUCLEOTIDE SEQUENCE</scope>
    <source>
        <strain evidence="13">M-15738</strain>
        <tissue evidence="13">Blood</tissue>
    </source>
</reference>
<sequence length="259" mass="29130">MRINRSRGLNTFTKWLLLSSVVLLKGSTVTELDKPLSKPSSHGSPNVTMSKKSSLQPTPSPPLLGSYRLTNPDGNVCLKAVLGVEYMVTVNKKFYYFNMNPLATHATGYCGNQTAVLSLEFDEGNLEFTFHKGSKEYYTRRLQALLGPISVCDKCRNQSYPGTVDRQTLFKTTTGLSFKCKSELVVKMSPNFRLKILSVQFQPFDLAMGQFGKDFECWQDYIKRIIPIILGAIAVGILLIATISYLVVREYRHRGYESL</sequence>
<evidence type="ECO:0000256" key="4">
    <source>
        <dbReference type="ARBA" id="ARBA00022753"/>
    </source>
</evidence>
<keyword evidence="7" id="KW-0325">Glycoprotein</keyword>
<dbReference type="Proteomes" id="UP000823561">
    <property type="component" value="Chromosome 9"/>
</dbReference>
<feature type="chain" id="PRO_5044011775" description="Lysosome-associated membrane glycoprotein 2-like luminal domain-containing protein" evidence="11">
    <location>
        <begin position="27"/>
        <end position="259"/>
    </location>
</feature>
<dbReference type="PANTHER" id="PTHR11506">
    <property type="entry name" value="LYSOSOME-ASSOCIATED MEMBRANE GLYCOPROTEIN"/>
    <property type="match status" value="1"/>
</dbReference>
<feature type="domain" description="Lysosome-associated membrane glycoprotein 2-like luminal" evidence="12">
    <location>
        <begin position="64"/>
        <end position="206"/>
    </location>
</feature>
<evidence type="ECO:0000256" key="1">
    <source>
        <dbReference type="ARBA" id="ARBA00004530"/>
    </source>
</evidence>
<accession>A0AAV6GNT7</accession>
<keyword evidence="3 11" id="KW-0732">Signal</keyword>
<comment type="subcellular location">
    <subcellularLocation>
        <location evidence="1">Endosome membrane</location>
        <topology evidence="1">Single-pass type I membrane protein</topology>
    </subcellularLocation>
    <subcellularLocation>
        <location evidence="8">Lysosome membrane</location>
        <topology evidence="8">Single-pass type I membrane protein</topology>
    </subcellularLocation>
</comment>
<evidence type="ECO:0000256" key="9">
    <source>
        <dbReference type="SAM" id="MobiDB-lite"/>
    </source>
</evidence>
<comment type="caution">
    <text evidence="8">Lacks conserved residue(s) required for the propagation of feature annotation.</text>
</comment>
<keyword evidence="6 8" id="KW-0472">Membrane</keyword>
<keyword evidence="8" id="KW-0458">Lysosome</keyword>
<protein>
    <recommendedName>
        <fullName evidence="12">Lysosome-associated membrane glycoprotein 2-like luminal domain-containing protein</fullName>
    </recommendedName>
</protein>
<evidence type="ECO:0000259" key="12">
    <source>
        <dbReference type="Pfam" id="PF01299"/>
    </source>
</evidence>
<dbReference type="EMBL" id="JADWDJ010000009">
    <property type="protein sequence ID" value="KAG5275476.1"/>
    <property type="molecule type" value="Genomic_DNA"/>
</dbReference>
<evidence type="ECO:0000256" key="10">
    <source>
        <dbReference type="SAM" id="Phobius"/>
    </source>
</evidence>
<dbReference type="Pfam" id="PF01299">
    <property type="entry name" value="Lamp2-like_luminal"/>
    <property type="match status" value="1"/>
</dbReference>
<dbReference type="GO" id="GO:0072594">
    <property type="term" value="P:establishment of protein localization to organelle"/>
    <property type="evidence" value="ECO:0007669"/>
    <property type="project" value="TreeGrafter"/>
</dbReference>
<evidence type="ECO:0000256" key="3">
    <source>
        <dbReference type="ARBA" id="ARBA00022729"/>
    </source>
</evidence>
<dbReference type="PRINTS" id="PR00336">
    <property type="entry name" value="LYSASSOCTDMP"/>
</dbReference>
<feature type="transmembrane region" description="Helical" evidence="10">
    <location>
        <begin position="225"/>
        <end position="248"/>
    </location>
</feature>
<proteinExistence type="inferred from homology"/>
<dbReference type="Gene3D" id="2.40.160.110">
    <property type="match status" value="1"/>
</dbReference>
<evidence type="ECO:0000256" key="11">
    <source>
        <dbReference type="SAM" id="SignalP"/>
    </source>
</evidence>
<name>A0AAV6GNT7_9TELE</name>
<feature type="region of interest" description="Disordered" evidence="9">
    <location>
        <begin position="32"/>
        <end position="67"/>
    </location>
</feature>
<evidence type="ECO:0000313" key="13">
    <source>
        <dbReference type="EMBL" id="KAG5275476.1"/>
    </source>
</evidence>
<feature type="disulfide bond" evidence="8">
    <location>
        <begin position="180"/>
        <end position="217"/>
    </location>
</feature>
<dbReference type="PANTHER" id="PTHR11506:SF30">
    <property type="entry name" value="LYSOSOME-ASSOCIATED MEMBRANE GLYCOPROTEIN 3"/>
    <property type="match status" value="1"/>
</dbReference>
<feature type="signal peptide" evidence="11">
    <location>
        <begin position="1"/>
        <end position="26"/>
    </location>
</feature>